<reference evidence="2 3" key="1">
    <citation type="submission" date="2023-06" db="EMBL/GenBank/DDBJ databases">
        <title>Sporosarcina sp. nov., isolated from Korean traditional fermented seafood 'Jeotgal'.</title>
        <authorList>
            <person name="Yang A.-I."/>
            <person name="Shin N.-R."/>
        </authorList>
    </citation>
    <scope>NUCLEOTIDE SEQUENCE [LARGE SCALE GENOMIC DNA]</scope>
    <source>
        <strain evidence="2 3">KCTC3840</strain>
    </source>
</reference>
<dbReference type="EMBL" id="JAUBDH010000001">
    <property type="protein sequence ID" value="MDW0108464.1"/>
    <property type="molecule type" value="Genomic_DNA"/>
</dbReference>
<protein>
    <submittedName>
        <fullName evidence="2">Uncharacterized protein</fullName>
    </submittedName>
</protein>
<comment type="caution">
    <text evidence="2">The sequence shown here is derived from an EMBL/GenBank/DDBJ whole genome shotgun (WGS) entry which is preliminary data.</text>
</comment>
<proteinExistence type="predicted"/>
<dbReference type="Proteomes" id="UP001280629">
    <property type="component" value="Unassembled WGS sequence"/>
</dbReference>
<organism evidence="2 3">
    <name type="scientific">Sporosarcina aquimarina</name>
    <dbReference type="NCBI Taxonomy" id="114975"/>
    <lineage>
        <taxon>Bacteria</taxon>
        <taxon>Bacillati</taxon>
        <taxon>Bacillota</taxon>
        <taxon>Bacilli</taxon>
        <taxon>Bacillales</taxon>
        <taxon>Caryophanaceae</taxon>
        <taxon>Sporosarcina</taxon>
    </lineage>
</organism>
<feature type="compositionally biased region" description="Basic and acidic residues" evidence="1">
    <location>
        <begin position="50"/>
        <end position="80"/>
    </location>
</feature>
<evidence type="ECO:0000256" key="1">
    <source>
        <dbReference type="SAM" id="MobiDB-lite"/>
    </source>
</evidence>
<keyword evidence="3" id="KW-1185">Reference proteome</keyword>
<name>A0ABU4FUT9_9BACL</name>
<accession>A0ABU4FUT9</accession>
<evidence type="ECO:0000313" key="3">
    <source>
        <dbReference type="Proteomes" id="UP001280629"/>
    </source>
</evidence>
<gene>
    <name evidence="2" type="ORF">QT716_00215</name>
</gene>
<evidence type="ECO:0000313" key="2">
    <source>
        <dbReference type="EMBL" id="MDW0108464.1"/>
    </source>
</evidence>
<dbReference type="RefSeq" id="WP_317933654.1">
    <property type="nucleotide sequence ID" value="NZ_JAUBDH010000001.1"/>
</dbReference>
<sequence length="80" mass="9544">MEDNKKSFTSEDRKKVIEPHMDNPEGIKTDKESLFDMHEDMQTVDAIPVEDTRMEWEEEKPENHRKSKDQSSSEEKYEGR</sequence>
<feature type="region of interest" description="Disordered" evidence="1">
    <location>
        <begin position="43"/>
        <end position="80"/>
    </location>
</feature>
<feature type="region of interest" description="Disordered" evidence="1">
    <location>
        <begin position="1"/>
        <end position="28"/>
    </location>
</feature>